<dbReference type="InterPro" id="IPR018540">
    <property type="entry name" value="Spo0E-like"/>
</dbReference>
<dbReference type="RefSeq" id="WP_083800917.1">
    <property type="nucleotide sequence ID" value="NZ_CP020880.1"/>
</dbReference>
<evidence type="ECO:0000313" key="2">
    <source>
        <dbReference type="EMBL" id="TYS57311.1"/>
    </source>
</evidence>
<dbReference type="InterPro" id="IPR036638">
    <property type="entry name" value="HLH_DNA-bd_sf"/>
</dbReference>
<dbReference type="Gene3D" id="4.10.280.10">
    <property type="entry name" value="Helix-loop-helix DNA-binding domain"/>
    <property type="match status" value="1"/>
</dbReference>
<keyword evidence="4" id="KW-1185">Reference proteome</keyword>
<evidence type="ECO:0000313" key="4">
    <source>
        <dbReference type="Proteomes" id="UP000195573"/>
    </source>
</evidence>
<dbReference type="GO" id="GO:0043937">
    <property type="term" value="P:regulation of sporulation"/>
    <property type="evidence" value="ECO:0007669"/>
    <property type="project" value="InterPro"/>
</dbReference>
<protein>
    <submittedName>
        <fullName evidence="3">Aspartyl-phosphate phosphatase Spo0E family protein</fullName>
    </submittedName>
</protein>
<name>A0A1Y0CIH6_9BACI</name>
<dbReference type="GeneID" id="96737010"/>
<dbReference type="InterPro" id="IPR053028">
    <property type="entry name" value="Spo0E-like_phosphatase"/>
</dbReference>
<gene>
    <name evidence="1" type="ORF">B4U37_00950</name>
    <name evidence="2" type="ORF">FZC74_16595</name>
    <name evidence="3" type="ORF">FZC75_19650</name>
</gene>
<reference evidence="1 4" key="1">
    <citation type="submission" date="2017-04" db="EMBL/GenBank/DDBJ databases">
        <title>Complete Genome Sequence of the Bacillus horikoshii 20a strain from Cuatro Cienegas, Coahuila, Mexico.</title>
        <authorList>
            <person name="Zarza E."/>
            <person name="Alcaraz L.D."/>
            <person name="Aguilar-Salinas B."/>
            <person name="Islas A."/>
            <person name="Olmedo-Alvarez G."/>
        </authorList>
    </citation>
    <scope>NUCLEOTIDE SEQUENCE [LARGE SCALE GENOMIC DNA]</scope>
    <source>
        <strain evidence="1 4">20a</strain>
    </source>
</reference>
<sequence length="67" mass="7598">MNKGCCIVAVHATVHLQEAIERKREEMIRLSSSNHLQSKEVIDASTSLDSLINQYLYLQIKRKPATS</sequence>
<evidence type="ECO:0000313" key="1">
    <source>
        <dbReference type="EMBL" id="ART74715.1"/>
    </source>
</evidence>
<dbReference type="KEGG" id="bhk:B4U37_00950"/>
<dbReference type="Proteomes" id="UP000323393">
    <property type="component" value="Unassembled WGS sequence"/>
</dbReference>
<evidence type="ECO:0000313" key="5">
    <source>
        <dbReference type="Proteomes" id="UP000323393"/>
    </source>
</evidence>
<dbReference type="GO" id="GO:0046983">
    <property type="term" value="F:protein dimerization activity"/>
    <property type="evidence" value="ECO:0007669"/>
    <property type="project" value="InterPro"/>
</dbReference>
<dbReference type="OrthoDB" id="2886680at2"/>
<evidence type="ECO:0000313" key="6">
    <source>
        <dbReference type="Proteomes" id="UP000324517"/>
    </source>
</evidence>
<dbReference type="InterPro" id="IPR037208">
    <property type="entry name" value="Spo0E-like_sf"/>
</dbReference>
<dbReference type="PANTHER" id="PTHR41263:SF1">
    <property type="entry name" value="ASPARTYL-PHOSPHATE PHOSPHATASE YISI"/>
    <property type="match status" value="1"/>
</dbReference>
<accession>A0A1Y0CIH6</accession>
<dbReference type="PANTHER" id="PTHR41263">
    <property type="entry name" value="ASPARTYL-PHOSPHATE PHOSPHATASE YISI"/>
    <property type="match status" value="1"/>
</dbReference>
<dbReference type="EMBL" id="VTET01000013">
    <property type="protein sequence ID" value="TYS67292.1"/>
    <property type="molecule type" value="Genomic_DNA"/>
</dbReference>
<dbReference type="EMBL" id="CP020880">
    <property type="protein sequence ID" value="ART74715.1"/>
    <property type="molecule type" value="Genomic_DNA"/>
</dbReference>
<dbReference type="Proteomes" id="UP000324517">
    <property type="component" value="Unassembled WGS sequence"/>
</dbReference>
<dbReference type="AlphaFoldDB" id="A0A1Y0CIH6"/>
<dbReference type="Pfam" id="PF09388">
    <property type="entry name" value="SpoOE-like"/>
    <property type="match status" value="1"/>
</dbReference>
<dbReference type="SUPFAM" id="SSF140500">
    <property type="entry name" value="BAS1536-like"/>
    <property type="match status" value="1"/>
</dbReference>
<reference evidence="5 6" key="2">
    <citation type="submission" date="2019-08" db="EMBL/GenBank/DDBJ databases">
        <title>Bacillus genomes from the desert of Cuatro Cienegas, Coahuila.</title>
        <authorList>
            <person name="Olmedo-Alvarez G."/>
        </authorList>
    </citation>
    <scope>NUCLEOTIDE SEQUENCE [LARGE SCALE GENOMIC DNA]</scope>
    <source>
        <strain evidence="2 5">CH88_3T</strain>
        <strain evidence="3 6">CH98b_3T</strain>
    </source>
</reference>
<dbReference type="EMBL" id="VTEU01000008">
    <property type="protein sequence ID" value="TYS57311.1"/>
    <property type="molecule type" value="Genomic_DNA"/>
</dbReference>
<evidence type="ECO:0000313" key="3">
    <source>
        <dbReference type="EMBL" id="TYS67292.1"/>
    </source>
</evidence>
<proteinExistence type="predicted"/>
<dbReference type="Proteomes" id="UP000195573">
    <property type="component" value="Chromosome"/>
</dbReference>
<organism evidence="3 6">
    <name type="scientific">Sutcliffiella horikoshii</name>
    <dbReference type="NCBI Taxonomy" id="79883"/>
    <lineage>
        <taxon>Bacteria</taxon>
        <taxon>Bacillati</taxon>
        <taxon>Bacillota</taxon>
        <taxon>Bacilli</taxon>
        <taxon>Bacillales</taxon>
        <taxon>Bacillaceae</taxon>
        <taxon>Sutcliffiella</taxon>
    </lineage>
</organism>